<proteinExistence type="predicted"/>
<feature type="compositionally biased region" description="Basic and acidic residues" evidence="1">
    <location>
        <begin position="412"/>
        <end position="424"/>
    </location>
</feature>
<dbReference type="Proteomes" id="UP001515480">
    <property type="component" value="Unassembled WGS sequence"/>
</dbReference>
<feature type="region of interest" description="Disordered" evidence="1">
    <location>
        <begin position="317"/>
        <end position="346"/>
    </location>
</feature>
<keyword evidence="3" id="KW-1185">Reference proteome</keyword>
<reference evidence="2 3" key="1">
    <citation type="journal article" date="2024" name="Science">
        <title>Giant polyketide synthase enzymes in the biosynthesis of giant marine polyether toxins.</title>
        <authorList>
            <person name="Fallon T.R."/>
            <person name="Shende V.V."/>
            <person name="Wierzbicki I.H."/>
            <person name="Pendleton A.L."/>
            <person name="Watervoot N.F."/>
            <person name="Auber R.P."/>
            <person name="Gonzalez D.J."/>
            <person name="Wisecaver J.H."/>
            <person name="Moore B.S."/>
        </authorList>
    </citation>
    <scope>NUCLEOTIDE SEQUENCE [LARGE SCALE GENOMIC DNA]</scope>
    <source>
        <strain evidence="2 3">12B1</strain>
    </source>
</reference>
<evidence type="ECO:0008006" key="4">
    <source>
        <dbReference type="Google" id="ProtNLM"/>
    </source>
</evidence>
<accession>A0AB34JNT6</accession>
<feature type="region of interest" description="Disordered" evidence="1">
    <location>
        <begin position="382"/>
        <end position="434"/>
    </location>
</feature>
<organism evidence="2 3">
    <name type="scientific">Prymnesium parvum</name>
    <name type="common">Toxic golden alga</name>
    <dbReference type="NCBI Taxonomy" id="97485"/>
    <lineage>
        <taxon>Eukaryota</taxon>
        <taxon>Haptista</taxon>
        <taxon>Haptophyta</taxon>
        <taxon>Prymnesiophyceae</taxon>
        <taxon>Prymnesiales</taxon>
        <taxon>Prymnesiaceae</taxon>
        <taxon>Prymnesium</taxon>
    </lineage>
</organism>
<dbReference type="EMBL" id="JBGBPQ010000005">
    <property type="protein sequence ID" value="KAL1523709.1"/>
    <property type="molecule type" value="Genomic_DNA"/>
</dbReference>
<dbReference type="AlphaFoldDB" id="A0AB34JNT6"/>
<evidence type="ECO:0000313" key="2">
    <source>
        <dbReference type="EMBL" id="KAL1523709.1"/>
    </source>
</evidence>
<evidence type="ECO:0000313" key="3">
    <source>
        <dbReference type="Proteomes" id="UP001515480"/>
    </source>
</evidence>
<feature type="compositionally biased region" description="Low complexity" evidence="1">
    <location>
        <begin position="396"/>
        <end position="406"/>
    </location>
</feature>
<evidence type="ECO:0000256" key="1">
    <source>
        <dbReference type="SAM" id="MobiDB-lite"/>
    </source>
</evidence>
<sequence>MAAEALLDLCPALRRRRYATSVAAYRAAFDPSHGPLPLFPPPSRALPPSARPLPAESAQPFLCLLRGGPARGVPNDVHELIEAYLRGGVTRAVPNIDVEGQTLGCASVGEARRRLAAAAAARERYWAAVRAPIEHPDWWPGGNGAEPVPGFEHLIVGEGASGIGMHRDRYVEEGRPDRLVSTYLALGRGRKHVVLLPPSEEGQAVAEALGGIGCDSAYGRTKSQQAQLPTRPHPDLLERVVAAGGFWFDLDVSTPSEADLVDESGCLGGPHAPGGEGHGVAVPSFIESDFRTKVEYEAWRANLGKCVGACAHIETSQSAAEGNGVEDADTEAHDTSNSESESASLKDDEEEVAVCLFMPAGWWHWLLAESTWHVAWSGSFFPAQSTRQNHPKEIQRTSGQRRGTTRNSARGHNTEHRKEAERSCTAKFPRKRGK</sequence>
<name>A0AB34JNT6_PRYPA</name>
<comment type="caution">
    <text evidence="2">The sequence shown here is derived from an EMBL/GenBank/DDBJ whole genome shotgun (WGS) entry which is preliminary data.</text>
</comment>
<protein>
    <recommendedName>
        <fullName evidence="4">JmjC domain-containing protein</fullName>
    </recommendedName>
</protein>
<gene>
    <name evidence="2" type="ORF">AB1Y20_018639</name>
</gene>